<dbReference type="AlphaFoldDB" id="A0A645G159"/>
<name>A0A645G159_9ZZZZ</name>
<sequence length="106" mass="11499">MLADAVVDIEEAGDALLLAELADYLLVRGDLFRVRGSLKVKGEGELVGVPYLRVLAHLLLKLENDVRAAEVAAGRPVDVAPDAVSDLYRMAGCPFHDLDDRCLAHF</sequence>
<reference evidence="1" key="1">
    <citation type="submission" date="2019-08" db="EMBL/GenBank/DDBJ databases">
        <authorList>
            <person name="Kucharzyk K."/>
            <person name="Murdoch R.W."/>
            <person name="Higgins S."/>
            <person name="Loffler F."/>
        </authorList>
    </citation>
    <scope>NUCLEOTIDE SEQUENCE</scope>
</reference>
<proteinExistence type="predicted"/>
<accession>A0A645G159</accession>
<evidence type="ECO:0000313" key="1">
    <source>
        <dbReference type="EMBL" id="MPN20577.1"/>
    </source>
</evidence>
<organism evidence="1">
    <name type="scientific">bioreactor metagenome</name>
    <dbReference type="NCBI Taxonomy" id="1076179"/>
    <lineage>
        <taxon>unclassified sequences</taxon>
        <taxon>metagenomes</taxon>
        <taxon>ecological metagenomes</taxon>
    </lineage>
</organism>
<gene>
    <name evidence="1" type="ORF">SDC9_167956</name>
</gene>
<protein>
    <submittedName>
        <fullName evidence="1">Uncharacterized protein</fullName>
    </submittedName>
</protein>
<comment type="caution">
    <text evidence="1">The sequence shown here is derived from an EMBL/GenBank/DDBJ whole genome shotgun (WGS) entry which is preliminary data.</text>
</comment>
<dbReference type="EMBL" id="VSSQ01068381">
    <property type="protein sequence ID" value="MPN20577.1"/>
    <property type="molecule type" value="Genomic_DNA"/>
</dbReference>